<dbReference type="GO" id="GO:0006417">
    <property type="term" value="P:regulation of translation"/>
    <property type="evidence" value="ECO:0007669"/>
    <property type="project" value="TreeGrafter"/>
</dbReference>
<reference evidence="6 7" key="2">
    <citation type="journal article" date="2014" name="J. Gen. Appl. Microbiol.">
        <title>The early diverging ascomycetous budding yeast Saitoella complicata has three histone deacetylases belonging to the Clr6, Hos2, and Rpd3 lineages.</title>
        <authorList>
            <person name="Nishida H."/>
            <person name="Matsumoto T."/>
            <person name="Kondo S."/>
            <person name="Hamamoto M."/>
            <person name="Yoshikawa H."/>
        </authorList>
    </citation>
    <scope>NUCLEOTIDE SEQUENCE [LARGE SCALE GENOMIC DNA]</scope>
    <source>
        <strain evidence="6 7">NRRL Y-17804</strain>
    </source>
</reference>
<keyword evidence="1" id="KW-0677">Repeat</keyword>
<dbReference type="InterPro" id="IPR035979">
    <property type="entry name" value="RBD_domain_sf"/>
</dbReference>
<dbReference type="Proteomes" id="UP000033140">
    <property type="component" value="Unassembled WGS sequence"/>
</dbReference>
<dbReference type="PROSITE" id="PS50102">
    <property type="entry name" value="RRM"/>
    <property type="match status" value="2"/>
</dbReference>
<dbReference type="EMBL" id="BACD03000027">
    <property type="protein sequence ID" value="GAO49898.1"/>
    <property type="molecule type" value="Genomic_DNA"/>
</dbReference>
<keyword evidence="2 3" id="KW-0694">RNA-binding</keyword>
<evidence type="ECO:0000256" key="1">
    <source>
        <dbReference type="ARBA" id="ARBA00022737"/>
    </source>
</evidence>
<organism evidence="6 7">
    <name type="scientific">Saitoella complicata (strain BCRC 22490 / CBS 7301 / JCM 7358 / NBRC 10748 / NRRL Y-17804)</name>
    <dbReference type="NCBI Taxonomy" id="698492"/>
    <lineage>
        <taxon>Eukaryota</taxon>
        <taxon>Fungi</taxon>
        <taxon>Dikarya</taxon>
        <taxon>Ascomycota</taxon>
        <taxon>Taphrinomycotina</taxon>
        <taxon>Taphrinomycotina incertae sedis</taxon>
        <taxon>Saitoella</taxon>
    </lineage>
</organism>
<reference evidence="6 7" key="1">
    <citation type="journal article" date="2011" name="J. Gen. Appl. Microbiol.">
        <title>Draft genome sequencing of the enigmatic yeast Saitoella complicata.</title>
        <authorList>
            <person name="Nishida H."/>
            <person name="Hamamoto M."/>
            <person name="Sugiyama J."/>
        </authorList>
    </citation>
    <scope>NUCLEOTIDE SEQUENCE [LARGE SCALE GENOMIC DNA]</scope>
    <source>
        <strain evidence="6 7">NRRL Y-17804</strain>
    </source>
</reference>
<dbReference type="GO" id="GO:0003729">
    <property type="term" value="F:mRNA binding"/>
    <property type="evidence" value="ECO:0007669"/>
    <property type="project" value="TreeGrafter"/>
</dbReference>
<feature type="region of interest" description="Disordered" evidence="4">
    <location>
        <begin position="1"/>
        <end position="93"/>
    </location>
</feature>
<dbReference type="OMA" id="AMPNMMN"/>
<dbReference type="CDD" id="cd12577">
    <property type="entry name" value="RRM1_Hrp1p"/>
    <property type="match status" value="1"/>
</dbReference>
<dbReference type="AlphaFoldDB" id="A0A0E9NJC3"/>
<dbReference type="InterPro" id="IPR000504">
    <property type="entry name" value="RRM_dom"/>
</dbReference>
<keyword evidence="7" id="KW-1185">Reference proteome</keyword>
<feature type="compositionally biased region" description="Acidic residues" evidence="4">
    <location>
        <begin position="30"/>
        <end position="48"/>
    </location>
</feature>
<proteinExistence type="predicted"/>
<dbReference type="SUPFAM" id="SSF54928">
    <property type="entry name" value="RNA-binding domain, RBD"/>
    <property type="match status" value="2"/>
</dbReference>
<dbReference type="FunFam" id="3.30.70.330:FF:000025">
    <property type="entry name" value="RNA-binding protein Musashi homolog 2 isoform X1"/>
    <property type="match status" value="1"/>
</dbReference>
<name>A0A0E9NJC3_SAICN</name>
<feature type="compositionally biased region" description="Low complexity" evidence="4">
    <location>
        <begin position="469"/>
        <end position="479"/>
    </location>
</feature>
<dbReference type="CDD" id="cd12330">
    <property type="entry name" value="RRM2_Hrp1p"/>
    <property type="match status" value="1"/>
</dbReference>
<dbReference type="Gene3D" id="3.30.70.330">
    <property type="match status" value="2"/>
</dbReference>
<dbReference type="InterPro" id="IPR012677">
    <property type="entry name" value="Nucleotide-bd_a/b_plait_sf"/>
</dbReference>
<feature type="compositionally biased region" description="Low complexity" evidence="4">
    <location>
        <begin position="62"/>
        <end position="75"/>
    </location>
</feature>
<accession>A0A0E9NJC3</accession>
<feature type="region of interest" description="Disordered" evidence="4">
    <location>
        <begin position="420"/>
        <end position="505"/>
    </location>
</feature>
<gene>
    <name evidence="6" type="ORF">G7K_4035-t1</name>
</gene>
<feature type="compositionally biased region" description="Gly residues" evidence="4">
    <location>
        <begin position="420"/>
        <end position="429"/>
    </location>
</feature>
<dbReference type="SMART" id="SM00360">
    <property type="entry name" value="RRM"/>
    <property type="match status" value="2"/>
</dbReference>
<feature type="domain" description="RRM" evidence="5">
    <location>
        <begin position="164"/>
        <end position="246"/>
    </location>
</feature>
<dbReference type="PANTHER" id="PTHR48032">
    <property type="entry name" value="RNA-BINDING PROTEIN MUSASHI HOMOLOG RBP6"/>
    <property type="match status" value="1"/>
</dbReference>
<evidence type="ECO:0000256" key="3">
    <source>
        <dbReference type="PROSITE-ProRule" id="PRU00176"/>
    </source>
</evidence>
<evidence type="ECO:0000313" key="7">
    <source>
        <dbReference type="Proteomes" id="UP000033140"/>
    </source>
</evidence>
<dbReference type="Pfam" id="PF00076">
    <property type="entry name" value="RRM_1"/>
    <property type="match status" value="2"/>
</dbReference>
<feature type="region of interest" description="Disordered" evidence="4">
    <location>
        <begin position="107"/>
        <end position="164"/>
    </location>
</feature>
<evidence type="ECO:0000256" key="2">
    <source>
        <dbReference type="ARBA" id="ARBA00022884"/>
    </source>
</evidence>
<dbReference type="STRING" id="698492.A0A0E9NJC3"/>
<protein>
    <recommendedName>
        <fullName evidence="5">RRM domain-containing protein</fullName>
    </recommendedName>
</protein>
<evidence type="ECO:0000313" key="6">
    <source>
        <dbReference type="EMBL" id="GAO49898.1"/>
    </source>
</evidence>
<comment type="caution">
    <text evidence="6">The sequence shown here is derived from an EMBL/GenBank/DDBJ whole genome shotgun (WGS) entry which is preliminary data.</text>
</comment>
<feature type="compositionally biased region" description="Low complexity" evidence="4">
    <location>
        <begin position="107"/>
        <end position="120"/>
    </location>
</feature>
<reference evidence="6 7" key="3">
    <citation type="journal article" date="2015" name="Genome Announc.">
        <title>Draft Genome Sequence of the Archiascomycetous Yeast Saitoella complicata.</title>
        <authorList>
            <person name="Yamauchi K."/>
            <person name="Kondo S."/>
            <person name="Hamamoto M."/>
            <person name="Takahashi Y."/>
            <person name="Ogura Y."/>
            <person name="Hayashi T."/>
            <person name="Nishida H."/>
        </authorList>
    </citation>
    <scope>NUCLEOTIDE SEQUENCE [LARGE SCALE GENOMIC DNA]</scope>
    <source>
        <strain evidence="6 7">NRRL Y-17804</strain>
    </source>
</reference>
<evidence type="ECO:0000259" key="5">
    <source>
        <dbReference type="PROSITE" id="PS50102"/>
    </source>
</evidence>
<feature type="compositionally biased region" description="Polar residues" evidence="4">
    <location>
        <begin position="139"/>
        <end position="158"/>
    </location>
</feature>
<evidence type="ECO:0000256" key="4">
    <source>
        <dbReference type="SAM" id="MobiDB-lite"/>
    </source>
</evidence>
<dbReference type="InterPro" id="IPR034156">
    <property type="entry name" value="Hrp1_RRM1"/>
</dbReference>
<feature type="domain" description="RRM" evidence="5">
    <location>
        <begin position="248"/>
        <end position="327"/>
    </location>
</feature>
<dbReference type="PANTHER" id="PTHR48032:SF6">
    <property type="entry name" value="RNA-BINDING (RRM_RBD_RNP MOTIFS) FAMILY PROTEIN"/>
    <property type="match status" value="1"/>
</dbReference>
<sequence>MPGFRGALYMPTSPANQPPEHNTRTLNMADYDDEDLFKDLYGDEEGTEPVESAPVVPPAAAPPTASAPQAPAEQELTSTESAEPAAEKATDPRIAAGAAPAYDQYAWNQQQEQQTQQQQEMPRDGQGQGYNPYAGASGYDQQDQDMGNANGGINQESGSNKDDGKMFIGGLNWETTEASMREYFEQFGPVTDCSVMRDGVSGRSRGFGFLTFENPESVDKVVAQEHYLDGKRVDPKRAIPREEQSQTSKIFVGGVSPETSEQQFRTFFSQFGKVVDATLMIDKETGRARGFGFVTFETDAAVEQCVSQGGGFLNLNGKQVEVKRAQPKGTVEKTPKQGAGGFGAGVGGAGAYNNPYAAYGGANPAMMAQYFQRMQAYMLAMQQMQQGGGMNPMMQQGMMNPMMGGMNPMMQQQMMGGQMGGACAGGAMGGRPQNQGVPGAPTGPSGGAGAGYTPTGPGGKSTPMPTTDAQAQAAASNSAPLPYDGVPTGPAGGGAAGNDIPINAPTGPANAPSGPAMGMGGMGMGGGFRGGFRGGRGMGYQRGGRGAMYGGGRGRGGFHPYAR</sequence>